<keyword evidence="3" id="KW-1185">Reference proteome</keyword>
<dbReference type="EMBL" id="CAUOFW020004769">
    <property type="protein sequence ID" value="CAK9167181.1"/>
    <property type="molecule type" value="Genomic_DNA"/>
</dbReference>
<evidence type="ECO:0000313" key="2">
    <source>
        <dbReference type="EMBL" id="CAK9167181.1"/>
    </source>
</evidence>
<feature type="region of interest" description="Disordered" evidence="1">
    <location>
        <begin position="1"/>
        <end position="20"/>
    </location>
</feature>
<name>A0ABC8TCQ2_9AQUA</name>
<protein>
    <submittedName>
        <fullName evidence="2">Uncharacterized protein</fullName>
    </submittedName>
</protein>
<evidence type="ECO:0000313" key="3">
    <source>
        <dbReference type="Proteomes" id="UP001642360"/>
    </source>
</evidence>
<dbReference type="AlphaFoldDB" id="A0ABC8TCQ2"/>
<comment type="caution">
    <text evidence="2">The sequence shown here is derived from an EMBL/GenBank/DDBJ whole genome shotgun (WGS) entry which is preliminary data.</text>
</comment>
<proteinExistence type="predicted"/>
<evidence type="ECO:0000256" key="1">
    <source>
        <dbReference type="SAM" id="MobiDB-lite"/>
    </source>
</evidence>
<sequence>MNSIHQADQGPADSEGPAWAPLRDNFMLTNSKLKDWDKMPIVHPMMINIMEHHQEFQELKLTTRVCRSTKSKLRGLVGVGEVGIQTGVVEAGAQGVIGEAGATVSIEGEEDTNAEGEVPGALLGEAPWSSLAGGRVDRRKGVTVR</sequence>
<reference evidence="2 3" key="1">
    <citation type="submission" date="2024-02" db="EMBL/GenBank/DDBJ databases">
        <authorList>
            <person name="Vignale AGUSTIN F."/>
            <person name="Sosa J E."/>
            <person name="Modenutti C."/>
        </authorList>
    </citation>
    <scope>NUCLEOTIDE SEQUENCE [LARGE SCALE GENOMIC DNA]</scope>
</reference>
<dbReference type="Proteomes" id="UP001642360">
    <property type="component" value="Unassembled WGS sequence"/>
</dbReference>
<gene>
    <name evidence="2" type="ORF">ILEXP_LOCUS36440</name>
</gene>
<organism evidence="2 3">
    <name type="scientific">Ilex paraguariensis</name>
    <name type="common">yerba mate</name>
    <dbReference type="NCBI Taxonomy" id="185542"/>
    <lineage>
        <taxon>Eukaryota</taxon>
        <taxon>Viridiplantae</taxon>
        <taxon>Streptophyta</taxon>
        <taxon>Embryophyta</taxon>
        <taxon>Tracheophyta</taxon>
        <taxon>Spermatophyta</taxon>
        <taxon>Magnoliopsida</taxon>
        <taxon>eudicotyledons</taxon>
        <taxon>Gunneridae</taxon>
        <taxon>Pentapetalae</taxon>
        <taxon>asterids</taxon>
        <taxon>campanulids</taxon>
        <taxon>Aquifoliales</taxon>
        <taxon>Aquifoliaceae</taxon>
        <taxon>Ilex</taxon>
    </lineage>
</organism>
<accession>A0ABC8TCQ2</accession>